<dbReference type="InterPro" id="IPR038479">
    <property type="entry name" value="Transthyretin-like_sf"/>
</dbReference>
<organism evidence="6 7">
    <name type="scientific">Syphacia muris</name>
    <dbReference type="NCBI Taxonomy" id="451379"/>
    <lineage>
        <taxon>Eukaryota</taxon>
        <taxon>Metazoa</taxon>
        <taxon>Ecdysozoa</taxon>
        <taxon>Nematoda</taxon>
        <taxon>Chromadorea</taxon>
        <taxon>Rhabditida</taxon>
        <taxon>Spirurina</taxon>
        <taxon>Oxyuridomorpha</taxon>
        <taxon>Oxyuroidea</taxon>
        <taxon>Oxyuridae</taxon>
        <taxon>Syphacia</taxon>
    </lineage>
</organism>
<keyword evidence="4 5" id="KW-0732">Signal</keyword>
<evidence type="ECO:0000313" key="7">
    <source>
        <dbReference type="WBParaSite" id="SMUV_0000879701-mRNA-1"/>
    </source>
</evidence>
<dbReference type="InterPro" id="IPR001534">
    <property type="entry name" value="Transthyretin-like"/>
</dbReference>
<dbReference type="GO" id="GO:0009986">
    <property type="term" value="C:cell surface"/>
    <property type="evidence" value="ECO:0007669"/>
    <property type="project" value="InterPro"/>
</dbReference>
<feature type="chain" id="PRO_5005893453" evidence="5">
    <location>
        <begin position="18"/>
        <end position="120"/>
    </location>
</feature>
<name>A0A0N5AV87_9BILA</name>
<evidence type="ECO:0000256" key="3">
    <source>
        <dbReference type="ARBA" id="ARBA00022525"/>
    </source>
</evidence>
<proteinExistence type="inferred from homology"/>
<evidence type="ECO:0000256" key="2">
    <source>
        <dbReference type="ARBA" id="ARBA00010112"/>
    </source>
</evidence>
<comment type="subcellular location">
    <subcellularLocation>
        <location evidence="1">Secreted</location>
    </subcellularLocation>
</comment>
<keyword evidence="3" id="KW-0964">Secreted</keyword>
<dbReference type="Pfam" id="PF01060">
    <property type="entry name" value="TTR-52"/>
    <property type="match status" value="1"/>
</dbReference>
<protein>
    <submittedName>
        <fullName evidence="7">Transthyretin-like family protein</fullName>
    </submittedName>
</protein>
<dbReference type="WBParaSite" id="SMUV_0000879701-mRNA-1">
    <property type="protein sequence ID" value="SMUV_0000879701-mRNA-1"/>
    <property type="gene ID" value="SMUV_0000879701"/>
</dbReference>
<sequence>MLKYILILSVQVAYVAAFGQRANITITGFVGCGRYSLPNAVIELYERDPFDPDDLLNRTKTNQFGHFSISGNEKEIGKECSLIDRYPVPRRFYGKVYDMGIISLNIPTVYRWQTCSNPDN</sequence>
<dbReference type="AlphaFoldDB" id="A0A0N5AV87"/>
<dbReference type="Gene3D" id="2.60.40.3330">
    <property type="match status" value="1"/>
</dbReference>
<accession>A0A0N5AV87</accession>
<evidence type="ECO:0000313" key="6">
    <source>
        <dbReference type="Proteomes" id="UP000046393"/>
    </source>
</evidence>
<evidence type="ECO:0000256" key="4">
    <source>
        <dbReference type="ARBA" id="ARBA00022729"/>
    </source>
</evidence>
<dbReference type="PANTHER" id="PTHR21700:SF30">
    <property type="entry name" value="TRANSTHYRETIN-LIKE FAMILY PROTEIN"/>
    <property type="match status" value="1"/>
</dbReference>
<dbReference type="Proteomes" id="UP000046393">
    <property type="component" value="Unplaced"/>
</dbReference>
<reference evidence="7" key="1">
    <citation type="submission" date="2017-02" db="UniProtKB">
        <authorList>
            <consortium name="WormBaseParasite"/>
        </authorList>
    </citation>
    <scope>IDENTIFICATION</scope>
</reference>
<evidence type="ECO:0000256" key="1">
    <source>
        <dbReference type="ARBA" id="ARBA00004613"/>
    </source>
</evidence>
<dbReference type="GO" id="GO:0005576">
    <property type="term" value="C:extracellular region"/>
    <property type="evidence" value="ECO:0007669"/>
    <property type="project" value="UniProtKB-SubCell"/>
</dbReference>
<comment type="similarity">
    <text evidence="2">Belongs to the nematode transthyretin-like family.</text>
</comment>
<evidence type="ECO:0000256" key="5">
    <source>
        <dbReference type="SAM" id="SignalP"/>
    </source>
</evidence>
<keyword evidence="6" id="KW-1185">Reference proteome</keyword>
<dbReference type="PANTHER" id="PTHR21700">
    <property type="entry name" value="TRANSTHYRETIN-LIKE FAMILY PROTEIN-RELATED"/>
    <property type="match status" value="1"/>
</dbReference>
<dbReference type="PROSITE" id="PS51257">
    <property type="entry name" value="PROKAR_LIPOPROTEIN"/>
    <property type="match status" value="1"/>
</dbReference>
<feature type="signal peptide" evidence="5">
    <location>
        <begin position="1"/>
        <end position="17"/>
    </location>
</feature>